<evidence type="ECO:0000256" key="1">
    <source>
        <dbReference type="SAM" id="MobiDB-lite"/>
    </source>
</evidence>
<gene>
    <name evidence="2" type="ORF">UFOPK2766_00034</name>
</gene>
<proteinExistence type="predicted"/>
<evidence type="ECO:0000313" key="2">
    <source>
        <dbReference type="EMBL" id="CAB4726320.1"/>
    </source>
</evidence>
<organism evidence="2">
    <name type="scientific">freshwater metagenome</name>
    <dbReference type="NCBI Taxonomy" id="449393"/>
    <lineage>
        <taxon>unclassified sequences</taxon>
        <taxon>metagenomes</taxon>
        <taxon>ecological metagenomes</taxon>
    </lineage>
</organism>
<accession>A0A6J6RUL7</accession>
<reference evidence="2" key="1">
    <citation type="submission" date="2020-05" db="EMBL/GenBank/DDBJ databases">
        <authorList>
            <person name="Chiriac C."/>
            <person name="Salcher M."/>
            <person name="Ghai R."/>
            <person name="Kavagutti S V."/>
        </authorList>
    </citation>
    <scope>NUCLEOTIDE SEQUENCE</scope>
</reference>
<sequence length="67" mass="7197">MPGLPMGDLQELLARGQRPRGLLNSTRGDQDEHDRKFGNGNAQPVNADWPADQPAGSGGLAPRDYRG</sequence>
<feature type="compositionally biased region" description="Basic and acidic residues" evidence="1">
    <location>
        <begin position="28"/>
        <end position="37"/>
    </location>
</feature>
<protein>
    <submittedName>
        <fullName evidence="2">Unannotated protein</fullName>
    </submittedName>
</protein>
<name>A0A6J6RUL7_9ZZZZ</name>
<dbReference type="EMBL" id="CAEZYU010000001">
    <property type="protein sequence ID" value="CAB4726320.1"/>
    <property type="molecule type" value="Genomic_DNA"/>
</dbReference>
<feature type="region of interest" description="Disordered" evidence="1">
    <location>
        <begin position="1"/>
        <end position="67"/>
    </location>
</feature>
<dbReference type="AlphaFoldDB" id="A0A6J6RUL7"/>